<dbReference type="OMA" id="TENTIYT"/>
<organism evidence="3 5">
    <name type="scientific">Parabacteroides distasonis</name>
    <dbReference type="NCBI Taxonomy" id="823"/>
    <lineage>
        <taxon>Bacteria</taxon>
        <taxon>Pseudomonadati</taxon>
        <taxon>Bacteroidota</taxon>
        <taxon>Bacteroidia</taxon>
        <taxon>Bacteroidales</taxon>
        <taxon>Tannerellaceae</taxon>
        <taxon>Parabacteroides</taxon>
    </lineage>
</organism>
<reference evidence="2 6" key="3">
    <citation type="journal article" date="2019" name="Nat. Med.">
        <title>A library of human gut bacterial isolates paired with longitudinal multiomics data enables mechanistic microbiome research.</title>
        <authorList>
            <person name="Poyet M."/>
            <person name="Groussin M."/>
            <person name="Gibbons S.M."/>
            <person name="Avila-Pacheco J."/>
            <person name="Jiang X."/>
            <person name="Kearney S.M."/>
            <person name="Perrotta A.R."/>
            <person name="Berdy B."/>
            <person name="Zhao S."/>
            <person name="Lieberman T.D."/>
            <person name="Swanson P.K."/>
            <person name="Smith M."/>
            <person name="Roesemann S."/>
            <person name="Alexander J.E."/>
            <person name="Rich S.A."/>
            <person name="Livny J."/>
            <person name="Vlamakis H."/>
            <person name="Clish C."/>
            <person name="Bullock K."/>
            <person name="Deik A."/>
            <person name="Scott J."/>
            <person name="Pierce K.A."/>
            <person name="Xavier R.J."/>
            <person name="Alm E.J."/>
        </authorList>
    </citation>
    <scope>NUCLEOTIDE SEQUENCE [LARGE SCALE GENOMIC DNA]</scope>
    <source>
        <strain evidence="2 6">BIOML-A32</strain>
    </source>
</reference>
<evidence type="ECO:0000313" key="4">
    <source>
        <dbReference type="Proteomes" id="UP000095455"/>
    </source>
</evidence>
<reference evidence="1 4" key="1">
    <citation type="submission" date="2015-09" db="EMBL/GenBank/DDBJ databases">
        <authorList>
            <consortium name="Pathogen Informatics"/>
        </authorList>
    </citation>
    <scope>NUCLEOTIDE SEQUENCE [LARGE SCALE GENOMIC DNA]</scope>
    <source>
        <strain evidence="1 4">2789STDY5608822</strain>
    </source>
</reference>
<dbReference type="InterPro" id="IPR036278">
    <property type="entry name" value="Sialidase_sf"/>
</dbReference>
<evidence type="ECO:0000313" key="5">
    <source>
        <dbReference type="Proteomes" id="UP000284660"/>
    </source>
</evidence>
<dbReference type="Proteomes" id="UP000284660">
    <property type="component" value="Unassembled WGS sequence"/>
</dbReference>
<protein>
    <submittedName>
        <fullName evidence="3">Exo-alpha-sialidase</fullName>
    </submittedName>
</protein>
<dbReference type="EMBL" id="QSJN01000005">
    <property type="protein sequence ID" value="RHD75054.1"/>
    <property type="molecule type" value="Genomic_DNA"/>
</dbReference>
<reference evidence="3 5" key="2">
    <citation type="submission" date="2018-08" db="EMBL/GenBank/DDBJ databases">
        <title>A genome reference for cultivated species of the human gut microbiota.</title>
        <authorList>
            <person name="Zou Y."/>
            <person name="Xue W."/>
            <person name="Luo G."/>
        </authorList>
    </citation>
    <scope>NUCLEOTIDE SEQUENCE [LARGE SCALE GENOMIC DNA]</scope>
    <source>
        <strain evidence="3 5">AM30-4</strain>
    </source>
</reference>
<sequence length="419" mass="47789">MLISTQETLIYKSISPEDIYCYTPGITVTSTGRLVVTFDLGGKGVKEIYASSQLYTERTRRLGIGKIFVSDDQGASWCFISDFNFWHARPFCIGEKIYIIGNAGDLCIICSEDDGNTWSVPSFLSQGEKWHSSACNVLFANERVYLAMEQRFYNSEIEGWNVAGLSPTLLSCSIHDDLLDASSWRRSDPFVFRDKVHFPEGVGIPFYESLTNKPLELAPGRFNAPTGWLEAQVVQIKDKHHIWYDPEGKTFHMFLRAHTGGIGYACLLKVREDKNGQMVTGFQETPSGQTLLFLPFPGGHLKFFIVYDEISRLYWMASNQSFDSMRTISSLPETSRYGLPNNERHRLQLLFSKNCVDWCMAGMIACQGNELYSRNYPSLCIVGEDMHVVCRAADDHTKDPQYSDCITYYKIKRFRMLIY</sequence>
<dbReference type="SUPFAM" id="SSF50939">
    <property type="entry name" value="Sialidases"/>
    <property type="match status" value="1"/>
</dbReference>
<evidence type="ECO:0000313" key="3">
    <source>
        <dbReference type="EMBL" id="RHD75054.1"/>
    </source>
</evidence>
<dbReference type="Proteomes" id="UP000441358">
    <property type="component" value="Unassembled WGS sequence"/>
</dbReference>
<evidence type="ECO:0000313" key="1">
    <source>
        <dbReference type="EMBL" id="CUO03021.1"/>
    </source>
</evidence>
<evidence type="ECO:0000313" key="2">
    <source>
        <dbReference type="EMBL" id="MRZ50536.1"/>
    </source>
</evidence>
<gene>
    <name evidence="3" type="ORF">DW782_10330</name>
    <name evidence="1" type="ORF">ERS852380_01449</name>
    <name evidence="2" type="ORF">GKD66_09955</name>
</gene>
<comment type="caution">
    <text evidence="3">The sequence shown here is derived from an EMBL/GenBank/DDBJ whole genome shotgun (WGS) entry which is preliminary data.</text>
</comment>
<name>A0A174BPI2_PARDI</name>
<dbReference type="GeneID" id="93522635"/>
<evidence type="ECO:0000313" key="6">
    <source>
        <dbReference type="Proteomes" id="UP000441358"/>
    </source>
</evidence>
<dbReference type="EMBL" id="CYYK01000004">
    <property type="protein sequence ID" value="CUO03021.1"/>
    <property type="molecule type" value="Genomic_DNA"/>
</dbReference>
<dbReference type="RefSeq" id="WP_008780660.1">
    <property type="nucleotide sequence ID" value="NZ_CABMKT010000001.1"/>
</dbReference>
<dbReference type="CDD" id="cd15482">
    <property type="entry name" value="Sialidase_non-viral"/>
    <property type="match status" value="1"/>
</dbReference>
<dbReference type="AlphaFoldDB" id="A0A174BPI2"/>
<proteinExistence type="predicted"/>
<dbReference type="Proteomes" id="UP000095455">
    <property type="component" value="Unassembled WGS sequence"/>
</dbReference>
<accession>A0A174BPI2</accession>
<dbReference type="EMBL" id="WKMC01000006">
    <property type="protein sequence ID" value="MRZ50536.1"/>
    <property type="molecule type" value="Genomic_DNA"/>
</dbReference>